<organism evidence="2 3">
    <name type="scientific">Elsinoe ampelina</name>
    <dbReference type="NCBI Taxonomy" id="302913"/>
    <lineage>
        <taxon>Eukaryota</taxon>
        <taxon>Fungi</taxon>
        <taxon>Dikarya</taxon>
        <taxon>Ascomycota</taxon>
        <taxon>Pezizomycotina</taxon>
        <taxon>Dothideomycetes</taxon>
        <taxon>Dothideomycetidae</taxon>
        <taxon>Myriangiales</taxon>
        <taxon>Elsinoaceae</taxon>
        <taxon>Elsinoe</taxon>
    </lineage>
</organism>
<evidence type="ECO:0000313" key="3">
    <source>
        <dbReference type="Proteomes" id="UP000799538"/>
    </source>
</evidence>
<proteinExistence type="predicted"/>
<keyword evidence="3" id="KW-1185">Reference proteome</keyword>
<feature type="compositionally biased region" description="Basic and acidic residues" evidence="1">
    <location>
        <begin position="1"/>
        <end position="19"/>
    </location>
</feature>
<dbReference type="EMBL" id="ML992519">
    <property type="protein sequence ID" value="KAF2219169.1"/>
    <property type="molecule type" value="Genomic_DNA"/>
</dbReference>
<sequence>MDRTATADRRLDTEKDTGPSERQASHRTCTIPALEILAEIERWPESFARLEDVFRVFDQARESFSTFKSCTECSKGTLCIADFCILIQYLVETLENCCRHIQTNDASVDFGSVSWGDHELEEAEQRLLVTTLLQQRSLEIRCAVALIQKRLVESLATEEDDLWSSMRPTFNVVLDSHHTRVQHLSSIFSALAGEGEHGAADV</sequence>
<evidence type="ECO:0000313" key="2">
    <source>
        <dbReference type="EMBL" id="KAF2219169.1"/>
    </source>
</evidence>
<feature type="region of interest" description="Disordered" evidence="1">
    <location>
        <begin position="1"/>
        <end position="26"/>
    </location>
</feature>
<reference evidence="3" key="1">
    <citation type="journal article" date="2020" name="Stud. Mycol.">
        <title>101 Dothideomycetes genomes: A test case for predicting lifestyles and emergence of pathogens.</title>
        <authorList>
            <person name="Haridas S."/>
            <person name="Albert R."/>
            <person name="Binder M."/>
            <person name="Bloem J."/>
            <person name="LaButti K."/>
            <person name="Salamov A."/>
            <person name="Andreopoulos B."/>
            <person name="Baker S."/>
            <person name="Barry K."/>
            <person name="Bills G."/>
            <person name="Bluhm B."/>
            <person name="Cannon C."/>
            <person name="Castanera R."/>
            <person name="Culley D."/>
            <person name="Daum C."/>
            <person name="Ezra D."/>
            <person name="Gonzalez J."/>
            <person name="Henrissat B."/>
            <person name="Kuo A."/>
            <person name="Liang C."/>
            <person name="Lipzen A."/>
            <person name="Lutzoni F."/>
            <person name="Magnuson J."/>
            <person name="Mondo S."/>
            <person name="Nolan M."/>
            <person name="Ohm R."/>
            <person name="Pangilinan J."/>
            <person name="Park H.-J."/>
            <person name="Ramirez L."/>
            <person name="Alfaro M."/>
            <person name="Sun H."/>
            <person name="Tritt A."/>
            <person name="Yoshinaga Y."/>
            <person name="Zwiers L.-H."/>
            <person name="Turgeon B."/>
            <person name="Goodwin S."/>
            <person name="Spatafora J."/>
            <person name="Crous P."/>
            <person name="Grigoriev I."/>
        </authorList>
    </citation>
    <scope>NUCLEOTIDE SEQUENCE [LARGE SCALE GENOMIC DNA]</scope>
    <source>
        <strain evidence="3">CECT 20119</strain>
    </source>
</reference>
<accession>A0A6A6G0I7</accession>
<protein>
    <submittedName>
        <fullName evidence="2">Uncharacterized protein</fullName>
    </submittedName>
</protein>
<gene>
    <name evidence="2" type="ORF">BDZ85DRAFT_46592</name>
</gene>
<dbReference type="Proteomes" id="UP000799538">
    <property type="component" value="Unassembled WGS sequence"/>
</dbReference>
<name>A0A6A6G0I7_9PEZI</name>
<evidence type="ECO:0000256" key="1">
    <source>
        <dbReference type="SAM" id="MobiDB-lite"/>
    </source>
</evidence>
<dbReference type="AlphaFoldDB" id="A0A6A6G0I7"/>